<keyword evidence="9" id="KW-1185">Reference proteome</keyword>
<organism evidence="8 9">
    <name type="scientific">Shuttleworthella satelles DSM 14600</name>
    <dbReference type="NCBI Taxonomy" id="626523"/>
    <lineage>
        <taxon>Bacteria</taxon>
        <taxon>Bacillati</taxon>
        <taxon>Bacillota</taxon>
        <taxon>Clostridia</taxon>
        <taxon>Lachnospirales</taxon>
        <taxon>Lachnospiraceae</taxon>
        <taxon>Shuttleworthella</taxon>
    </lineage>
</organism>
<proteinExistence type="inferred from homology"/>
<evidence type="ECO:0000313" key="8">
    <source>
        <dbReference type="EMBL" id="EEP28418.1"/>
    </source>
</evidence>
<keyword evidence="5 6" id="KW-0249">Electron transport</keyword>
<dbReference type="SMART" id="SM00900">
    <property type="entry name" value="FMN_bind"/>
    <property type="match status" value="1"/>
</dbReference>
<keyword evidence="6" id="KW-0812">Transmembrane</keyword>
<dbReference type="STRING" id="626523.GCWU000342_01226"/>
<evidence type="ECO:0000313" key="9">
    <source>
        <dbReference type="Proteomes" id="UP000003494"/>
    </source>
</evidence>
<dbReference type="HOGENOM" id="CLU_077882_2_0_9"/>
<gene>
    <name evidence="6 8" type="primary">rnfG</name>
    <name evidence="8" type="ORF">GCWU000342_01226</name>
</gene>
<keyword evidence="3 6" id="KW-0285">Flavoprotein</keyword>
<dbReference type="InterPro" id="IPR010209">
    <property type="entry name" value="Ion_transpt_RnfG/RsxG"/>
</dbReference>
<dbReference type="EMBL" id="ACIP02000002">
    <property type="protein sequence ID" value="EEP28418.1"/>
    <property type="molecule type" value="Genomic_DNA"/>
</dbReference>
<dbReference type="Proteomes" id="UP000003494">
    <property type="component" value="Unassembled WGS sequence"/>
</dbReference>
<evidence type="ECO:0000256" key="1">
    <source>
        <dbReference type="ARBA" id="ARBA00022448"/>
    </source>
</evidence>
<keyword evidence="6" id="KW-0472">Membrane</keyword>
<dbReference type="GO" id="GO:0009055">
    <property type="term" value="F:electron transfer activity"/>
    <property type="evidence" value="ECO:0007669"/>
    <property type="project" value="InterPro"/>
</dbReference>
<evidence type="ECO:0000256" key="5">
    <source>
        <dbReference type="ARBA" id="ARBA00022982"/>
    </source>
</evidence>
<comment type="similarity">
    <text evidence="6">Belongs to the RnfG family.</text>
</comment>
<comment type="function">
    <text evidence="6">Part of a membrane-bound complex that couples electron transfer with translocation of ions across the membrane.</text>
</comment>
<evidence type="ECO:0000256" key="4">
    <source>
        <dbReference type="ARBA" id="ARBA00022643"/>
    </source>
</evidence>
<comment type="subcellular location">
    <subcellularLocation>
        <location evidence="6">Cell membrane</location>
        <topology evidence="6">Single-pass membrane protein</topology>
    </subcellularLocation>
</comment>
<dbReference type="GO" id="GO:0010181">
    <property type="term" value="F:FMN binding"/>
    <property type="evidence" value="ECO:0007669"/>
    <property type="project" value="InterPro"/>
</dbReference>
<feature type="modified residue" description="FMN phosphoryl threonine" evidence="6">
    <location>
        <position position="184"/>
    </location>
</feature>
<evidence type="ECO:0000256" key="6">
    <source>
        <dbReference type="HAMAP-Rule" id="MF_00479"/>
    </source>
</evidence>
<reference evidence="8" key="1">
    <citation type="submission" date="2009-04" db="EMBL/GenBank/DDBJ databases">
        <authorList>
            <person name="Weinstock G."/>
            <person name="Sodergren E."/>
            <person name="Clifton S."/>
            <person name="Fulton L."/>
            <person name="Fulton B."/>
            <person name="Courtney L."/>
            <person name="Fronick C."/>
            <person name="Harrison M."/>
            <person name="Strong C."/>
            <person name="Farmer C."/>
            <person name="Delahaunty K."/>
            <person name="Markovic C."/>
            <person name="Hall O."/>
            <person name="Minx P."/>
            <person name="Tomlinson C."/>
            <person name="Mitreva M."/>
            <person name="Nelson J."/>
            <person name="Hou S."/>
            <person name="Wollam A."/>
            <person name="Pepin K.H."/>
            <person name="Johnson M."/>
            <person name="Bhonagiri V."/>
            <person name="Nash W.E."/>
            <person name="Warren W."/>
            <person name="Chinwalla A."/>
            <person name="Mardis E.R."/>
            <person name="Wilson R.K."/>
        </authorList>
    </citation>
    <scope>NUCLEOTIDE SEQUENCE [LARGE SCALE GENOMIC DNA]</scope>
    <source>
        <strain evidence="8">DSM 14600</strain>
    </source>
</reference>
<feature type="domain" description="FMN-binding" evidence="7">
    <location>
        <begin position="111"/>
        <end position="201"/>
    </location>
</feature>
<dbReference type="NCBIfam" id="TIGR01947">
    <property type="entry name" value="rnfG"/>
    <property type="match status" value="1"/>
</dbReference>
<comment type="subunit">
    <text evidence="6">The complex is composed of six subunits: RnfA, RnfB, RnfC, RnfD, RnfE and RnfG.</text>
</comment>
<protein>
    <recommendedName>
        <fullName evidence="6">Ion-translocating oxidoreductase complex subunit G</fullName>
        <ecNumber evidence="6">7.-.-.-</ecNumber>
    </recommendedName>
    <alternativeName>
        <fullName evidence="6">Rnf electron transport complex subunit G</fullName>
    </alternativeName>
</protein>
<accession>C4GBC5</accession>
<keyword evidence="6" id="KW-1133">Transmembrane helix</keyword>
<evidence type="ECO:0000256" key="2">
    <source>
        <dbReference type="ARBA" id="ARBA00022553"/>
    </source>
</evidence>
<dbReference type="HAMAP" id="MF_00479">
    <property type="entry name" value="RsxG_RnfG"/>
    <property type="match status" value="1"/>
</dbReference>
<dbReference type="InterPro" id="IPR007329">
    <property type="entry name" value="FMN-bd"/>
</dbReference>
<keyword evidence="1 6" id="KW-0813">Transport</keyword>
<name>C4GBC5_9FIRM</name>
<dbReference type="PANTHER" id="PTHR36118">
    <property type="entry name" value="ION-TRANSLOCATING OXIDOREDUCTASE COMPLEX SUBUNIT G"/>
    <property type="match status" value="1"/>
</dbReference>
<dbReference type="eggNOG" id="COG4659">
    <property type="taxonomic scope" value="Bacteria"/>
</dbReference>
<evidence type="ECO:0000259" key="7">
    <source>
        <dbReference type="SMART" id="SM00900"/>
    </source>
</evidence>
<keyword evidence="4 6" id="KW-0288">FMN</keyword>
<comment type="caution">
    <text evidence="8">The sequence shown here is derived from an EMBL/GenBank/DDBJ whole genome shotgun (WGS) entry which is preliminary data.</text>
</comment>
<dbReference type="GO" id="GO:0022900">
    <property type="term" value="P:electron transport chain"/>
    <property type="evidence" value="ECO:0007669"/>
    <property type="project" value="UniProtKB-UniRule"/>
</dbReference>
<keyword evidence="2 6" id="KW-0597">Phosphoprotein</keyword>
<sequence length="209" mass="22134">MNRIVHDALILTGITLISGVSLGFVNNITEIPIKNAQEAATKKAYKEVYADAADFKQIDGFDSEEDASKNKASAYIHENGFPDDDIKNAVEAVDSSGNKIGYVVTVTSHKGYGGDITFSVGIKNDGTLNGYSITTISETAGLGMKSTEPKFKDQFNGKKTDKALEVVKEKPSADNEIQAISGATITSRAVTIGVNSGVAYARSLMGGDK</sequence>
<dbReference type="Pfam" id="PF04205">
    <property type="entry name" value="FMN_bind"/>
    <property type="match status" value="1"/>
</dbReference>
<keyword evidence="6" id="KW-1278">Translocase</keyword>
<evidence type="ECO:0000256" key="3">
    <source>
        <dbReference type="ARBA" id="ARBA00022630"/>
    </source>
</evidence>
<comment type="cofactor">
    <cofactor evidence="6">
        <name>FMN</name>
        <dbReference type="ChEBI" id="CHEBI:58210"/>
    </cofactor>
</comment>
<dbReference type="AlphaFoldDB" id="C4GBC5"/>
<dbReference type="PANTHER" id="PTHR36118:SF1">
    <property type="entry name" value="ION-TRANSLOCATING OXIDOREDUCTASE COMPLEX SUBUNIT G"/>
    <property type="match status" value="1"/>
</dbReference>
<dbReference type="RefSeq" id="WP_006906236.1">
    <property type="nucleotide sequence ID" value="NZ_GG665866.1"/>
</dbReference>
<dbReference type="GO" id="GO:0005886">
    <property type="term" value="C:plasma membrane"/>
    <property type="evidence" value="ECO:0007669"/>
    <property type="project" value="UniProtKB-SubCell"/>
</dbReference>
<dbReference type="PIRSF" id="PIRSF006091">
    <property type="entry name" value="E_trnsport_RnfG"/>
    <property type="match status" value="1"/>
</dbReference>
<dbReference type="EC" id="7.-.-.-" evidence="6"/>
<keyword evidence="6" id="KW-1003">Cell membrane</keyword>